<reference evidence="2 3" key="1">
    <citation type="submission" date="2015-01" db="EMBL/GenBank/DDBJ databases">
        <title>The Genome Sequence of Fonsecaea multimorphosa CBS 102226.</title>
        <authorList>
            <consortium name="The Broad Institute Genomics Platform"/>
            <person name="Cuomo C."/>
            <person name="de Hoog S."/>
            <person name="Gorbushina A."/>
            <person name="Stielow B."/>
            <person name="Teixiera M."/>
            <person name="Abouelleil A."/>
            <person name="Chapman S.B."/>
            <person name="Priest M."/>
            <person name="Young S.K."/>
            <person name="Wortman J."/>
            <person name="Nusbaum C."/>
            <person name="Birren B."/>
        </authorList>
    </citation>
    <scope>NUCLEOTIDE SEQUENCE [LARGE SCALE GENOMIC DNA]</scope>
    <source>
        <strain evidence="2 3">CBS 102226</strain>
    </source>
</reference>
<name>A0A0D2KFM3_9EURO</name>
<feature type="transmembrane region" description="Helical" evidence="1">
    <location>
        <begin position="134"/>
        <end position="153"/>
    </location>
</feature>
<feature type="transmembrane region" description="Helical" evidence="1">
    <location>
        <begin position="65"/>
        <end position="89"/>
    </location>
</feature>
<sequence length="577" mass="62959">MAEKHSENVVASEINDLQRFRHIHWRAPTVMGAGFLCGVILMASHHALYQNLSGEPANSALLQLWAIRAGTALAFLSKLCLAVGTGVAYDQWMWVNLHAKPHEIGSLDSMFAILGNAFEFLAVRIWCSRPVLTFLAAITWLLPISAIITPGTLSVQPVLVSETGALIVPQRSFMTDSNIFCGVITDGNTTQYASMSTGLSNPTFATVLSNSVLPVESSSTNLSYSLQFFGPAVSCDMSSDEEFSWAKQAMLEYENMTDTRVFYFGWAPQPGWGPGVNGSFFASTDVQIGNNRLDFVSKDAARVFVYLNTTGVDATGSRIPDFVGKAEAQMITCALYNASYDAHFEVKSTGAQLITATPTFENWMPALSSMEGTLQDPRVRQQMNMQAVMESFVMMIDGPITYSNDVSFPTTNSVYAPGMNQALFPAQPGMNQTALTLRQAKQNEMLFQNITLSMRYGVVSGSVGEDQTTATAVRQRFESQFVYDPRTLLVAYGLSAFFALICVLLGVHALLHNGASYTNSFSTIVRVTRDPALSRLIADEGDLQGAEPVPKHIRRAEVRLGRSAKSSVSPSYAASWI</sequence>
<evidence type="ECO:0000313" key="3">
    <source>
        <dbReference type="Proteomes" id="UP000053411"/>
    </source>
</evidence>
<proteinExistence type="predicted"/>
<dbReference type="VEuPathDB" id="FungiDB:Z520_02423"/>
<dbReference type="GeneID" id="27708169"/>
<gene>
    <name evidence="2" type="ORF">Z520_02423</name>
</gene>
<organism evidence="2 3">
    <name type="scientific">Fonsecaea multimorphosa CBS 102226</name>
    <dbReference type="NCBI Taxonomy" id="1442371"/>
    <lineage>
        <taxon>Eukaryota</taxon>
        <taxon>Fungi</taxon>
        <taxon>Dikarya</taxon>
        <taxon>Ascomycota</taxon>
        <taxon>Pezizomycotina</taxon>
        <taxon>Eurotiomycetes</taxon>
        <taxon>Chaetothyriomycetidae</taxon>
        <taxon>Chaetothyriales</taxon>
        <taxon>Herpotrichiellaceae</taxon>
        <taxon>Fonsecaea</taxon>
    </lineage>
</organism>
<protein>
    <submittedName>
        <fullName evidence="2">Uncharacterized protein</fullName>
    </submittedName>
</protein>
<keyword evidence="1" id="KW-0472">Membrane</keyword>
<keyword evidence="1" id="KW-1133">Transmembrane helix</keyword>
<feature type="transmembrane region" description="Helical" evidence="1">
    <location>
        <begin position="25"/>
        <end position="44"/>
    </location>
</feature>
<evidence type="ECO:0000313" key="2">
    <source>
        <dbReference type="EMBL" id="KIY02285.1"/>
    </source>
</evidence>
<evidence type="ECO:0000256" key="1">
    <source>
        <dbReference type="SAM" id="Phobius"/>
    </source>
</evidence>
<dbReference type="Proteomes" id="UP000053411">
    <property type="component" value="Unassembled WGS sequence"/>
</dbReference>
<dbReference type="RefSeq" id="XP_016636407.1">
    <property type="nucleotide sequence ID" value="XM_016772937.1"/>
</dbReference>
<dbReference type="PANTHER" id="PTHR35041:SF6">
    <property type="entry name" value="FORMYLMETHIONINE DEFORMYLASE-LIKE PROTEIN-RELATED"/>
    <property type="match status" value="1"/>
</dbReference>
<keyword evidence="3" id="KW-1185">Reference proteome</keyword>
<accession>A0A0D2KFM3</accession>
<dbReference type="STRING" id="1442371.A0A0D2KFM3"/>
<dbReference type="AlphaFoldDB" id="A0A0D2KFM3"/>
<feature type="transmembrane region" description="Helical" evidence="1">
    <location>
        <begin position="489"/>
        <end position="511"/>
    </location>
</feature>
<dbReference type="OrthoDB" id="5322539at2759"/>
<dbReference type="EMBL" id="KN848064">
    <property type="protein sequence ID" value="KIY02285.1"/>
    <property type="molecule type" value="Genomic_DNA"/>
</dbReference>
<keyword evidence="1" id="KW-0812">Transmembrane</keyword>
<dbReference type="PANTHER" id="PTHR35041">
    <property type="entry name" value="MEDIATOR OF RNA POLYMERASE II TRANSCRIPTION SUBUNIT 1"/>
    <property type="match status" value="1"/>
</dbReference>